<name>A0A1I9LKG1_9CHLO</name>
<dbReference type="EMBL" id="KT946603">
    <property type="protein sequence ID" value="ANJ70822.1"/>
    <property type="molecule type" value="Genomic_DNA"/>
</dbReference>
<keyword evidence="1" id="KW-0934">Plastid</keyword>
<dbReference type="AlphaFoldDB" id="A0A1I9LKG1"/>
<reference evidence="1" key="1">
    <citation type="journal article" date="2019" name="Mol. Phylogenet. Evol.">
        <title>Reassessment of the classification of bryopsidales (chlorophyta) based on chloroplast phylogenomic analyses.</title>
        <authorList>
            <person name="Cremen M.C."/>
            <person name="Leliaert F."/>
            <person name="West J."/>
            <person name="Lam D.W."/>
            <person name="Shimada S."/>
            <person name="Lopez-Bautista J.M."/>
            <person name="Verbruggen H."/>
        </authorList>
    </citation>
    <scope>NUCLEOTIDE SEQUENCE</scope>
</reference>
<sequence length="26" mass="3369">MFLKRINWNIRNYLFCYFFSRTSANY</sequence>
<accession>A0A1I9LKG1</accession>
<keyword evidence="1" id="KW-0150">Chloroplast</keyword>
<gene>
    <name evidence="1" type="primary">psbT</name>
</gene>
<protein>
    <submittedName>
        <fullName evidence="1">Photosystem II reaction center protein T</fullName>
    </submittedName>
</protein>
<evidence type="ECO:0000313" key="1">
    <source>
        <dbReference type="EMBL" id="ANJ70822.1"/>
    </source>
</evidence>
<dbReference type="GeneID" id="30511970"/>
<dbReference type="RefSeq" id="YP_009326877.1">
    <property type="nucleotide sequence ID" value="NC_032043.1"/>
</dbReference>
<proteinExistence type="predicted"/>
<organism evidence="1">
    <name type="scientific">Codium simulans</name>
    <dbReference type="NCBI Taxonomy" id="589376"/>
    <lineage>
        <taxon>Eukaryota</taxon>
        <taxon>Viridiplantae</taxon>
        <taxon>Chlorophyta</taxon>
        <taxon>core chlorophytes</taxon>
        <taxon>Ulvophyceae</taxon>
        <taxon>TCBD clade</taxon>
        <taxon>Bryopsidales</taxon>
        <taxon>Bryopsidineae</taxon>
        <taxon>Codiaceae</taxon>
        <taxon>Codium</taxon>
    </lineage>
</organism>
<geneLocation type="chloroplast" evidence="1"/>